<dbReference type="SUPFAM" id="SSF53850">
    <property type="entry name" value="Periplasmic binding protein-like II"/>
    <property type="match status" value="1"/>
</dbReference>
<dbReference type="CDD" id="cd08422">
    <property type="entry name" value="PBP2_CrgA_like"/>
    <property type="match status" value="1"/>
</dbReference>
<dbReference type="EMBL" id="JBBUTF010000007">
    <property type="protein sequence ID" value="MEK8026234.1"/>
    <property type="molecule type" value="Genomic_DNA"/>
</dbReference>
<dbReference type="Proteomes" id="UP001368500">
    <property type="component" value="Unassembled WGS sequence"/>
</dbReference>
<dbReference type="Gene3D" id="1.10.10.10">
    <property type="entry name" value="Winged helix-like DNA-binding domain superfamily/Winged helix DNA-binding domain"/>
    <property type="match status" value="1"/>
</dbReference>
<dbReference type="InterPro" id="IPR058163">
    <property type="entry name" value="LysR-type_TF_proteobact-type"/>
</dbReference>
<dbReference type="RefSeq" id="WP_341374014.1">
    <property type="nucleotide sequence ID" value="NZ_JBBUTF010000007.1"/>
</dbReference>
<dbReference type="InterPro" id="IPR036390">
    <property type="entry name" value="WH_DNA-bd_sf"/>
</dbReference>
<dbReference type="InterPro" id="IPR036388">
    <property type="entry name" value="WH-like_DNA-bd_sf"/>
</dbReference>
<sequence length="324" mass="35023">MRTDDVLAVMHELVTFVRAVEAGSFSAAARQHGLTPSAVSRQVARLEQALGVTLLQRSTRQLRLTEAGLDVLARGREMLAAAQASLRVAEGHVEAPRGLVRLSAPKAVARQLLHQPLLDFLQRHPQVDVHLMVVDRPVDPLREGVDLVLRMTDTPPPGLVARPLRRVRQCVLASPAYLAKAPPLRTPEDLTAHSCLSLGEQAHDHRWRFSRARGAGDSGLGDAVGESGAGAAESVVVPVSGRYTINHSEMRLAAIEQGLGVGCVPDFGARQALAAGRVVQVLADWHYESDYQGMAWLLFAPSRHLPPKVRVLIDHLVAALQPAD</sequence>
<keyword evidence="2" id="KW-0805">Transcription regulation</keyword>
<comment type="caution">
    <text evidence="6">The sequence shown here is derived from an EMBL/GenBank/DDBJ whole genome shotgun (WGS) entry which is preliminary data.</text>
</comment>
<dbReference type="Gene3D" id="3.40.190.290">
    <property type="match status" value="1"/>
</dbReference>
<dbReference type="PANTHER" id="PTHR30537">
    <property type="entry name" value="HTH-TYPE TRANSCRIPTIONAL REGULATOR"/>
    <property type="match status" value="1"/>
</dbReference>
<dbReference type="InterPro" id="IPR000847">
    <property type="entry name" value="LysR_HTH_N"/>
</dbReference>
<evidence type="ECO:0000256" key="2">
    <source>
        <dbReference type="ARBA" id="ARBA00023015"/>
    </source>
</evidence>
<keyword evidence="7" id="KW-1185">Reference proteome</keyword>
<keyword evidence="3" id="KW-0238">DNA-binding</keyword>
<dbReference type="PANTHER" id="PTHR30537:SF5">
    <property type="entry name" value="HTH-TYPE TRANSCRIPTIONAL ACTIVATOR TTDR-RELATED"/>
    <property type="match status" value="1"/>
</dbReference>
<keyword evidence="4" id="KW-0804">Transcription</keyword>
<comment type="similarity">
    <text evidence="1">Belongs to the LysR transcriptional regulatory family.</text>
</comment>
<dbReference type="Pfam" id="PF00126">
    <property type="entry name" value="HTH_1"/>
    <property type="match status" value="1"/>
</dbReference>
<feature type="domain" description="HTH lysR-type" evidence="5">
    <location>
        <begin position="13"/>
        <end position="65"/>
    </location>
</feature>
<proteinExistence type="inferred from homology"/>
<name>A0ABU9BAS8_9BURK</name>
<dbReference type="PROSITE" id="PS50931">
    <property type="entry name" value="HTH_LYSR"/>
    <property type="match status" value="1"/>
</dbReference>
<dbReference type="PRINTS" id="PR00039">
    <property type="entry name" value="HTHLYSR"/>
</dbReference>
<evidence type="ECO:0000313" key="6">
    <source>
        <dbReference type="EMBL" id="MEK8026234.1"/>
    </source>
</evidence>
<dbReference type="Pfam" id="PF03466">
    <property type="entry name" value="LysR_substrate"/>
    <property type="match status" value="1"/>
</dbReference>
<dbReference type="SUPFAM" id="SSF46785">
    <property type="entry name" value="Winged helix' DNA-binding domain"/>
    <property type="match status" value="1"/>
</dbReference>
<gene>
    <name evidence="6" type="ORF">AACH11_09715</name>
</gene>
<organism evidence="6 7">
    <name type="scientific">Pseudaquabacterium rugosum</name>
    <dbReference type="NCBI Taxonomy" id="2984194"/>
    <lineage>
        <taxon>Bacteria</taxon>
        <taxon>Pseudomonadati</taxon>
        <taxon>Pseudomonadota</taxon>
        <taxon>Betaproteobacteria</taxon>
        <taxon>Burkholderiales</taxon>
        <taxon>Sphaerotilaceae</taxon>
        <taxon>Pseudaquabacterium</taxon>
    </lineage>
</organism>
<evidence type="ECO:0000256" key="3">
    <source>
        <dbReference type="ARBA" id="ARBA00023125"/>
    </source>
</evidence>
<accession>A0ABU9BAS8</accession>
<protein>
    <submittedName>
        <fullName evidence="6">LysR family transcriptional regulator</fullName>
    </submittedName>
</protein>
<evidence type="ECO:0000259" key="5">
    <source>
        <dbReference type="PROSITE" id="PS50931"/>
    </source>
</evidence>
<evidence type="ECO:0000256" key="4">
    <source>
        <dbReference type="ARBA" id="ARBA00023163"/>
    </source>
</evidence>
<evidence type="ECO:0000256" key="1">
    <source>
        <dbReference type="ARBA" id="ARBA00009437"/>
    </source>
</evidence>
<reference evidence="6 7" key="1">
    <citation type="submission" date="2024-04" db="EMBL/GenBank/DDBJ databases">
        <title>Novel species of the genus Ideonella isolated from streams.</title>
        <authorList>
            <person name="Lu H."/>
        </authorList>
    </citation>
    <scope>NUCLEOTIDE SEQUENCE [LARGE SCALE GENOMIC DNA]</scope>
    <source>
        <strain evidence="6 7">BYS139W</strain>
    </source>
</reference>
<evidence type="ECO:0000313" key="7">
    <source>
        <dbReference type="Proteomes" id="UP001368500"/>
    </source>
</evidence>
<dbReference type="InterPro" id="IPR005119">
    <property type="entry name" value="LysR_subst-bd"/>
</dbReference>